<name>A0A1J5R6E4_9ZZZZ</name>
<accession>A0A1J5R6E4</accession>
<comment type="caution">
    <text evidence="1">The sequence shown here is derived from an EMBL/GenBank/DDBJ whole genome shotgun (WGS) entry which is preliminary data.</text>
</comment>
<proteinExistence type="predicted"/>
<evidence type="ECO:0000313" key="1">
    <source>
        <dbReference type="EMBL" id="OIQ87612.1"/>
    </source>
</evidence>
<reference evidence="1" key="1">
    <citation type="submission" date="2016-10" db="EMBL/GenBank/DDBJ databases">
        <title>Sequence of Gallionella enrichment culture.</title>
        <authorList>
            <person name="Poehlein A."/>
            <person name="Muehling M."/>
            <person name="Daniel R."/>
        </authorList>
    </citation>
    <scope>NUCLEOTIDE SEQUENCE</scope>
</reference>
<dbReference type="EMBL" id="MLJW01000414">
    <property type="protein sequence ID" value="OIQ87612.1"/>
    <property type="molecule type" value="Genomic_DNA"/>
</dbReference>
<protein>
    <submittedName>
        <fullName evidence="1">Uncharacterized protein</fullName>
    </submittedName>
</protein>
<gene>
    <name evidence="1" type="ORF">GALL_305410</name>
</gene>
<dbReference type="AlphaFoldDB" id="A0A1J5R6E4"/>
<organism evidence="1">
    <name type="scientific">mine drainage metagenome</name>
    <dbReference type="NCBI Taxonomy" id="410659"/>
    <lineage>
        <taxon>unclassified sequences</taxon>
        <taxon>metagenomes</taxon>
        <taxon>ecological metagenomes</taxon>
    </lineage>
</organism>
<sequence>MHGMTRRPSASATRTQYEWVLPRCQGCSRTGKRKVPSSSLWPALSRRAELSSIWSLSKVSTSCSGDHTKRWSDQMSPMRSSVAVPTETQHLAWLATAAVEPGSTRMPGSARILGSVILDRCTRTDGWVWRSMRSGKSISPNQSIRQKSAPRGNALIKRPRAFPAEVIRRR</sequence>